<accession>A0A8H6RF91</accession>
<dbReference type="InterPro" id="IPR036396">
    <property type="entry name" value="Cyt_P450_sf"/>
</dbReference>
<reference evidence="9" key="1">
    <citation type="submission" date="2020-04" db="EMBL/GenBank/DDBJ databases">
        <title>Draft genome resource of the tomato pathogen Pseudocercospora fuligena.</title>
        <authorList>
            <person name="Zaccaron A."/>
        </authorList>
    </citation>
    <scope>NUCLEOTIDE SEQUENCE</scope>
    <source>
        <strain evidence="9">PF001</strain>
    </source>
</reference>
<dbReference type="Pfam" id="PF00067">
    <property type="entry name" value="p450"/>
    <property type="match status" value="2"/>
</dbReference>
<comment type="cofactor">
    <cofactor evidence="1 8">
        <name>heme</name>
        <dbReference type="ChEBI" id="CHEBI:30413"/>
    </cofactor>
</comment>
<dbReference type="Proteomes" id="UP000660729">
    <property type="component" value="Unassembled WGS sequence"/>
</dbReference>
<evidence type="ECO:0000256" key="5">
    <source>
        <dbReference type="ARBA" id="ARBA00023002"/>
    </source>
</evidence>
<dbReference type="InterPro" id="IPR002402">
    <property type="entry name" value="Cyt_P450_E_grp-II"/>
</dbReference>
<keyword evidence="4 8" id="KW-0479">Metal-binding</keyword>
<evidence type="ECO:0000313" key="10">
    <source>
        <dbReference type="Proteomes" id="UP000660729"/>
    </source>
</evidence>
<protein>
    <submittedName>
        <fullName evidence="9">Cytochrome P450 52A2</fullName>
    </submittedName>
</protein>
<evidence type="ECO:0000256" key="3">
    <source>
        <dbReference type="ARBA" id="ARBA00022617"/>
    </source>
</evidence>
<dbReference type="GO" id="GO:0016705">
    <property type="term" value="F:oxidoreductase activity, acting on paired donors, with incorporation or reduction of molecular oxygen"/>
    <property type="evidence" value="ECO:0007669"/>
    <property type="project" value="InterPro"/>
</dbReference>
<evidence type="ECO:0000256" key="8">
    <source>
        <dbReference type="PIRSR" id="PIRSR602402-1"/>
    </source>
</evidence>
<dbReference type="Gene3D" id="1.10.630.10">
    <property type="entry name" value="Cytochrome P450"/>
    <property type="match status" value="2"/>
</dbReference>
<keyword evidence="3 8" id="KW-0349">Heme</keyword>
<evidence type="ECO:0000313" key="9">
    <source>
        <dbReference type="EMBL" id="KAF7190038.1"/>
    </source>
</evidence>
<proteinExistence type="inferred from homology"/>
<dbReference type="GO" id="GO:0004497">
    <property type="term" value="F:monooxygenase activity"/>
    <property type="evidence" value="ECO:0007669"/>
    <property type="project" value="UniProtKB-KW"/>
</dbReference>
<keyword evidence="6 8" id="KW-0408">Iron</keyword>
<evidence type="ECO:0000256" key="4">
    <source>
        <dbReference type="ARBA" id="ARBA00022723"/>
    </source>
</evidence>
<dbReference type="EMBL" id="JABCIY010000175">
    <property type="protein sequence ID" value="KAF7190038.1"/>
    <property type="molecule type" value="Genomic_DNA"/>
</dbReference>
<dbReference type="PANTHER" id="PTHR24287">
    <property type="entry name" value="P450, PUTATIVE (EUROFUNG)-RELATED"/>
    <property type="match status" value="1"/>
</dbReference>
<dbReference type="GO" id="GO:0020037">
    <property type="term" value="F:heme binding"/>
    <property type="evidence" value="ECO:0007669"/>
    <property type="project" value="InterPro"/>
</dbReference>
<dbReference type="PRINTS" id="PR00464">
    <property type="entry name" value="EP450II"/>
</dbReference>
<dbReference type="PANTHER" id="PTHR24287:SF1">
    <property type="entry name" value="P450, PUTATIVE (EUROFUNG)-RELATED"/>
    <property type="match status" value="1"/>
</dbReference>
<dbReference type="GO" id="GO:0005506">
    <property type="term" value="F:iron ion binding"/>
    <property type="evidence" value="ECO:0007669"/>
    <property type="project" value="InterPro"/>
</dbReference>
<keyword evidence="10" id="KW-1185">Reference proteome</keyword>
<evidence type="ECO:0000256" key="6">
    <source>
        <dbReference type="ARBA" id="ARBA00023004"/>
    </source>
</evidence>
<evidence type="ECO:0000256" key="1">
    <source>
        <dbReference type="ARBA" id="ARBA00001971"/>
    </source>
</evidence>
<comment type="similarity">
    <text evidence="2">Belongs to the cytochrome P450 family.</text>
</comment>
<keyword evidence="5" id="KW-0560">Oxidoreductase</keyword>
<dbReference type="OrthoDB" id="1470350at2759"/>
<name>A0A8H6RF91_9PEZI</name>
<evidence type="ECO:0000256" key="7">
    <source>
        <dbReference type="ARBA" id="ARBA00023033"/>
    </source>
</evidence>
<dbReference type="InterPro" id="IPR047146">
    <property type="entry name" value="Cyt_P450_E_CYP52_fungi"/>
</dbReference>
<evidence type="ECO:0000256" key="2">
    <source>
        <dbReference type="ARBA" id="ARBA00010617"/>
    </source>
</evidence>
<organism evidence="9 10">
    <name type="scientific">Pseudocercospora fuligena</name>
    <dbReference type="NCBI Taxonomy" id="685502"/>
    <lineage>
        <taxon>Eukaryota</taxon>
        <taxon>Fungi</taxon>
        <taxon>Dikarya</taxon>
        <taxon>Ascomycota</taxon>
        <taxon>Pezizomycotina</taxon>
        <taxon>Dothideomycetes</taxon>
        <taxon>Dothideomycetidae</taxon>
        <taxon>Mycosphaerellales</taxon>
        <taxon>Mycosphaerellaceae</taxon>
        <taxon>Pseudocercospora</taxon>
    </lineage>
</organism>
<dbReference type="SUPFAM" id="SSF48264">
    <property type="entry name" value="Cytochrome P450"/>
    <property type="match status" value="1"/>
</dbReference>
<keyword evidence="7" id="KW-0503">Monooxygenase</keyword>
<sequence length="456" mass="51732">MLTAKKRGKDLLDDLFAPPLYKYHTLERTTLGEQVIETTERENTKMILATKSRFRAVIHITHAKACEQILGYNVFTSDGPFWKHSRAMFRPQFSRELINDLESVENALQLFFQALGEFDHEKWTGYVDVVPPVYRLILDTSTELLFGESGNAQQANLDMQAGKVKDTSIGLPGGDEYNAAFQLCSYWLLLRVRMGNLAGLFEKSEHYRALNIVRQVPDSYIAKAIKGEKRQSKQAKFGLLSSLVEHTRDQTELRDQCMRNSLCWQRHHLGFDTMDVVLPDSEPISIAESAGCRFLQHVINESLRLFQPVALNSRDAVKDTILPVGGGDGTKPIAVRKGQTVRWNIYAMHRRKDIWGEDALEFRPERWEDPRKTRFLGSGWAFNPFPGGPRLCLGQQYALTEAAYCIVRLLQKYDQIELDPNSAAAKDGLRTQKSLGAAQAPTELRLRFHEANGPCA</sequence>
<dbReference type="InterPro" id="IPR001128">
    <property type="entry name" value="Cyt_P450"/>
</dbReference>
<dbReference type="AlphaFoldDB" id="A0A8H6RF91"/>
<feature type="binding site" description="axial binding residue" evidence="8">
    <location>
        <position position="392"/>
    </location>
    <ligand>
        <name>heme</name>
        <dbReference type="ChEBI" id="CHEBI:30413"/>
    </ligand>
    <ligandPart>
        <name>Fe</name>
        <dbReference type="ChEBI" id="CHEBI:18248"/>
    </ligandPart>
</feature>
<comment type="caution">
    <text evidence="9">The sequence shown here is derived from an EMBL/GenBank/DDBJ whole genome shotgun (WGS) entry which is preliminary data.</text>
</comment>
<gene>
    <name evidence="9" type="ORF">HII31_08369</name>
</gene>